<feature type="region of interest" description="Disordered" evidence="1">
    <location>
        <begin position="1"/>
        <end position="76"/>
    </location>
</feature>
<accession>A0AAV2LKS2</accession>
<keyword evidence="3" id="KW-1185">Reference proteome</keyword>
<proteinExistence type="predicted"/>
<reference evidence="2 3" key="1">
    <citation type="submission" date="2024-04" db="EMBL/GenBank/DDBJ databases">
        <authorList>
            <person name="Waldvogel A.-M."/>
            <person name="Schoenle A."/>
        </authorList>
    </citation>
    <scope>NUCLEOTIDE SEQUENCE [LARGE SCALE GENOMIC DNA]</scope>
</reference>
<evidence type="ECO:0000256" key="1">
    <source>
        <dbReference type="SAM" id="MobiDB-lite"/>
    </source>
</evidence>
<sequence length="113" mass="11765">MEPASQFRTVQNRPETAGGHQWRVSLWGRPVGEARGQGGGAYGEQRPGAPDQLCSPPHLGVGLANGTGSEGKGPVHTIHHQCQASVHMSPHPKSFCGAGGDRGGFGCLRTMGQ</sequence>
<evidence type="ECO:0000313" key="3">
    <source>
        <dbReference type="Proteomes" id="UP001497482"/>
    </source>
</evidence>
<dbReference type="AlphaFoldDB" id="A0AAV2LKS2"/>
<dbReference type="Proteomes" id="UP001497482">
    <property type="component" value="Chromosome 3"/>
</dbReference>
<name>A0AAV2LKS2_KNICA</name>
<evidence type="ECO:0000313" key="2">
    <source>
        <dbReference type="EMBL" id="CAL1602181.1"/>
    </source>
</evidence>
<gene>
    <name evidence="2" type="ORF">KC01_LOCUS29990</name>
</gene>
<organism evidence="2 3">
    <name type="scientific">Knipowitschia caucasica</name>
    <name type="common">Caucasian dwarf goby</name>
    <name type="synonym">Pomatoschistus caucasicus</name>
    <dbReference type="NCBI Taxonomy" id="637954"/>
    <lineage>
        <taxon>Eukaryota</taxon>
        <taxon>Metazoa</taxon>
        <taxon>Chordata</taxon>
        <taxon>Craniata</taxon>
        <taxon>Vertebrata</taxon>
        <taxon>Euteleostomi</taxon>
        <taxon>Actinopterygii</taxon>
        <taxon>Neopterygii</taxon>
        <taxon>Teleostei</taxon>
        <taxon>Neoteleostei</taxon>
        <taxon>Acanthomorphata</taxon>
        <taxon>Gobiaria</taxon>
        <taxon>Gobiiformes</taxon>
        <taxon>Gobioidei</taxon>
        <taxon>Gobiidae</taxon>
        <taxon>Gobiinae</taxon>
        <taxon>Knipowitschia</taxon>
    </lineage>
</organism>
<dbReference type="EMBL" id="OZ035825">
    <property type="protein sequence ID" value="CAL1602181.1"/>
    <property type="molecule type" value="Genomic_DNA"/>
</dbReference>
<feature type="compositionally biased region" description="Polar residues" evidence="1">
    <location>
        <begin position="1"/>
        <end position="14"/>
    </location>
</feature>
<protein>
    <submittedName>
        <fullName evidence="2">Uncharacterized protein</fullName>
    </submittedName>
</protein>